<feature type="transmembrane region" description="Helical" evidence="7">
    <location>
        <begin position="254"/>
        <end position="273"/>
    </location>
</feature>
<evidence type="ECO:0000256" key="1">
    <source>
        <dbReference type="ARBA" id="ARBA00004651"/>
    </source>
</evidence>
<comment type="subcellular location">
    <subcellularLocation>
        <location evidence="1">Cell membrane</location>
        <topology evidence="1">Multi-pass membrane protein</topology>
    </subcellularLocation>
</comment>
<feature type="transmembrane region" description="Helical" evidence="7">
    <location>
        <begin position="107"/>
        <end position="127"/>
    </location>
</feature>
<sequence length="433" mass="46474">MTALALGIRENLTQFSHQLIQVLLVGFAIGMMRTVVPALAESEFGVAQGSFLLLTAFVVAFGVVKAVMNFVAGRLSERIGRKQVLLWGWIIALPIPVMIWAAPNWGWIVAATVLLGINQGLCWSMTQTAKLDITRADQRGLTMGLNEFSGYVGVALAGVITAYAAEALGARLGLLIFGMVVVVTALVLTVVWVKDTLPWAKAETAAHKLAAPKFLPRYPADVAEHPSTRDVFALMSWRDKRLAALSQAGLVEKFVDALVWVILPVFLLAQGASLTEMSWIVGVYGFVWGGSQLFTGRLSDHVGRFWPNVMGMWICGAGVALIPLGDGALWWSLWAGVAGFGMALLYPNLGASVADITPPAWRGSAIGIYRFWRDLGYGIGALGLGLAAHLSGAVEAAFWFVALSMFASGAVLFFWGEETHPRLNPASEKGAIS</sequence>
<dbReference type="Gene3D" id="1.20.1250.20">
    <property type="entry name" value="MFS general substrate transporter like domains"/>
    <property type="match status" value="2"/>
</dbReference>
<evidence type="ECO:0000313" key="9">
    <source>
        <dbReference type="EMBL" id="PZX36725.1"/>
    </source>
</evidence>
<dbReference type="PROSITE" id="PS50850">
    <property type="entry name" value="MFS"/>
    <property type="match status" value="1"/>
</dbReference>
<feature type="transmembrane region" description="Helical" evidence="7">
    <location>
        <begin position="305"/>
        <end position="325"/>
    </location>
</feature>
<dbReference type="Proteomes" id="UP000249364">
    <property type="component" value="Unassembled WGS sequence"/>
</dbReference>
<keyword evidence="4 7" id="KW-0812">Transmembrane</keyword>
<dbReference type="InterPro" id="IPR036259">
    <property type="entry name" value="MFS_trans_sf"/>
</dbReference>
<evidence type="ECO:0000256" key="6">
    <source>
        <dbReference type="ARBA" id="ARBA00023136"/>
    </source>
</evidence>
<keyword evidence="6 7" id="KW-0472">Membrane</keyword>
<dbReference type="RefSeq" id="WP_071470188.1">
    <property type="nucleotide sequence ID" value="NZ_MEHT01000028.1"/>
</dbReference>
<organism evidence="9 10">
    <name type="scientific">Roseinatronobacter thiooxidans</name>
    <dbReference type="NCBI Taxonomy" id="121821"/>
    <lineage>
        <taxon>Bacteria</taxon>
        <taxon>Pseudomonadati</taxon>
        <taxon>Pseudomonadota</taxon>
        <taxon>Alphaproteobacteria</taxon>
        <taxon>Rhodobacterales</taxon>
        <taxon>Paracoccaceae</taxon>
        <taxon>Roseinatronobacter</taxon>
    </lineage>
</organism>
<reference evidence="9 10" key="1">
    <citation type="submission" date="2018-06" db="EMBL/GenBank/DDBJ databases">
        <title>Genomic Encyclopedia of Archaeal and Bacterial Type Strains, Phase II (KMG-II): from individual species to whole genera.</title>
        <authorList>
            <person name="Goeker M."/>
        </authorList>
    </citation>
    <scope>NUCLEOTIDE SEQUENCE [LARGE SCALE GENOMIC DNA]</scope>
    <source>
        <strain evidence="9 10">DSM 13087</strain>
    </source>
</reference>
<dbReference type="PROSITE" id="PS00216">
    <property type="entry name" value="SUGAR_TRANSPORT_1"/>
    <property type="match status" value="1"/>
</dbReference>
<keyword evidence="2" id="KW-0813">Transport</keyword>
<evidence type="ECO:0000256" key="3">
    <source>
        <dbReference type="ARBA" id="ARBA00022475"/>
    </source>
</evidence>
<keyword evidence="3" id="KW-1003">Cell membrane</keyword>
<dbReference type="InterPro" id="IPR005829">
    <property type="entry name" value="Sugar_transporter_CS"/>
</dbReference>
<dbReference type="InterPro" id="IPR011701">
    <property type="entry name" value="MFS"/>
</dbReference>
<dbReference type="OrthoDB" id="9810492at2"/>
<feature type="transmembrane region" description="Helical" evidence="7">
    <location>
        <begin position="371"/>
        <end position="390"/>
    </location>
</feature>
<dbReference type="PANTHER" id="PTHR23517">
    <property type="entry name" value="RESISTANCE PROTEIN MDTM, PUTATIVE-RELATED-RELATED"/>
    <property type="match status" value="1"/>
</dbReference>
<dbReference type="GO" id="GO:0005886">
    <property type="term" value="C:plasma membrane"/>
    <property type="evidence" value="ECO:0007669"/>
    <property type="project" value="UniProtKB-SubCell"/>
</dbReference>
<feature type="transmembrane region" description="Helical" evidence="7">
    <location>
        <begin position="279"/>
        <end position="298"/>
    </location>
</feature>
<protein>
    <submittedName>
        <fullName evidence="9">Putative MFS family arabinose efflux permease</fullName>
    </submittedName>
</protein>
<name>A0A2W7QDU2_9RHOB</name>
<dbReference type="AlphaFoldDB" id="A0A2W7QDU2"/>
<proteinExistence type="predicted"/>
<feature type="domain" description="Major facilitator superfamily (MFS) profile" evidence="8">
    <location>
        <begin position="14"/>
        <end position="420"/>
    </location>
</feature>
<feature type="transmembrane region" description="Helical" evidence="7">
    <location>
        <begin position="171"/>
        <end position="193"/>
    </location>
</feature>
<feature type="transmembrane region" description="Helical" evidence="7">
    <location>
        <begin position="396"/>
        <end position="415"/>
    </location>
</feature>
<feature type="transmembrane region" description="Helical" evidence="7">
    <location>
        <begin position="19"/>
        <end position="39"/>
    </location>
</feature>
<comment type="caution">
    <text evidence="9">The sequence shown here is derived from an EMBL/GenBank/DDBJ whole genome shotgun (WGS) entry which is preliminary data.</text>
</comment>
<dbReference type="PANTHER" id="PTHR23517:SF3">
    <property type="entry name" value="INTEGRAL MEMBRANE TRANSPORT PROTEIN"/>
    <property type="match status" value="1"/>
</dbReference>
<dbReference type="Pfam" id="PF07690">
    <property type="entry name" value="MFS_1"/>
    <property type="match status" value="2"/>
</dbReference>
<accession>A0A2W7QDU2</accession>
<dbReference type="InterPro" id="IPR020846">
    <property type="entry name" value="MFS_dom"/>
</dbReference>
<evidence type="ECO:0000256" key="7">
    <source>
        <dbReference type="SAM" id="Phobius"/>
    </source>
</evidence>
<evidence type="ECO:0000259" key="8">
    <source>
        <dbReference type="PROSITE" id="PS50850"/>
    </source>
</evidence>
<feature type="transmembrane region" description="Helical" evidence="7">
    <location>
        <begin position="331"/>
        <end position="350"/>
    </location>
</feature>
<dbReference type="STRING" id="121821.GCA_001870675_01424"/>
<feature type="transmembrane region" description="Helical" evidence="7">
    <location>
        <begin position="148"/>
        <end position="165"/>
    </location>
</feature>
<dbReference type="EMBL" id="QKZQ01000029">
    <property type="protein sequence ID" value="PZX36725.1"/>
    <property type="molecule type" value="Genomic_DNA"/>
</dbReference>
<dbReference type="InterPro" id="IPR050171">
    <property type="entry name" value="MFS_Transporters"/>
</dbReference>
<dbReference type="SUPFAM" id="SSF103473">
    <property type="entry name" value="MFS general substrate transporter"/>
    <property type="match status" value="1"/>
</dbReference>
<evidence type="ECO:0000256" key="5">
    <source>
        <dbReference type="ARBA" id="ARBA00022989"/>
    </source>
</evidence>
<dbReference type="GO" id="GO:0022857">
    <property type="term" value="F:transmembrane transporter activity"/>
    <property type="evidence" value="ECO:0007669"/>
    <property type="project" value="InterPro"/>
</dbReference>
<evidence type="ECO:0000256" key="2">
    <source>
        <dbReference type="ARBA" id="ARBA00022448"/>
    </source>
</evidence>
<evidence type="ECO:0000313" key="10">
    <source>
        <dbReference type="Proteomes" id="UP000249364"/>
    </source>
</evidence>
<feature type="transmembrane region" description="Helical" evidence="7">
    <location>
        <begin position="84"/>
        <end position="101"/>
    </location>
</feature>
<evidence type="ECO:0000256" key="4">
    <source>
        <dbReference type="ARBA" id="ARBA00022692"/>
    </source>
</evidence>
<keyword evidence="10" id="KW-1185">Reference proteome</keyword>
<gene>
    <name evidence="9" type="ORF">LY56_03410</name>
</gene>
<feature type="transmembrane region" description="Helical" evidence="7">
    <location>
        <begin position="51"/>
        <end position="72"/>
    </location>
</feature>
<keyword evidence="5 7" id="KW-1133">Transmembrane helix</keyword>